<evidence type="ECO:0000256" key="5">
    <source>
        <dbReference type="ARBA" id="ARBA00022989"/>
    </source>
</evidence>
<evidence type="ECO:0000256" key="6">
    <source>
        <dbReference type="ARBA" id="ARBA00023136"/>
    </source>
</evidence>
<feature type="transmembrane region" description="Helical" evidence="8">
    <location>
        <begin position="464"/>
        <end position="482"/>
    </location>
</feature>
<feature type="transmembrane region" description="Helical" evidence="8">
    <location>
        <begin position="188"/>
        <end position="208"/>
    </location>
</feature>
<dbReference type="SUPFAM" id="SSF103473">
    <property type="entry name" value="MFS general substrate transporter"/>
    <property type="match status" value="1"/>
</dbReference>
<dbReference type="InParanoid" id="I2H0M3"/>
<dbReference type="InterPro" id="IPR005828">
    <property type="entry name" value="MFS_sugar_transport-like"/>
</dbReference>
<evidence type="ECO:0000313" key="11">
    <source>
        <dbReference type="Proteomes" id="UP000002866"/>
    </source>
</evidence>
<dbReference type="Proteomes" id="UP000002866">
    <property type="component" value="Chromosome 3"/>
</dbReference>
<keyword evidence="5 8" id="KW-1133">Transmembrane helix</keyword>
<evidence type="ECO:0000256" key="7">
    <source>
        <dbReference type="RuleBase" id="RU003346"/>
    </source>
</evidence>
<name>I2H0M3_HENB6</name>
<gene>
    <name evidence="10" type="primary">TBLA0C01100</name>
    <name evidence="10" type="ORF">TBLA_0C01100</name>
</gene>
<feature type="transmembrane region" description="Helical" evidence="8">
    <location>
        <begin position="281"/>
        <end position="304"/>
    </location>
</feature>
<dbReference type="EMBL" id="HE806318">
    <property type="protein sequence ID" value="CCH59925.1"/>
    <property type="molecule type" value="Genomic_DNA"/>
</dbReference>
<evidence type="ECO:0000259" key="9">
    <source>
        <dbReference type="PROSITE" id="PS50850"/>
    </source>
</evidence>
<keyword evidence="4 8" id="KW-0812">Transmembrane</keyword>
<evidence type="ECO:0000256" key="1">
    <source>
        <dbReference type="ARBA" id="ARBA00004141"/>
    </source>
</evidence>
<dbReference type="PROSITE" id="PS00216">
    <property type="entry name" value="SUGAR_TRANSPORT_1"/>
    <property type="match status" value="1"/>
</dbReference>
<evidence type="ECO:0000256" key="2">
    <source>
        <dbReference type="ARBA" id="ARBA00010992"/>
    </source>
</evidence>
<dbReference type="InterPro" id="IPR050360">
    <property type="entry name" value="MFS_Sugar_Transporters"/>
</dbReference>
<feature type="transmembrane region" description="Helical" evidence="8">
    <location>
        <begin position="316"/>
        <end position="338"/>
    </location>
</feature>
<feature type="transmembrane region" description="Helical" evidence="8">
    <location>
        <begin position="398"/>
        <end position="421"/>
    </location>
</feature>
<protein>
    <recommendedName>
        <fullName evidence="9">Major facilitator superfamily (MFS) profile domain-containing protein</fullName>
    </recommendedName>
</protein>
<dbReference type="AlphaFoldDB" id="I2H0M3"/>
<dbReference type="PROSITE" id="PS00217">
    <property type="entry name" value="SUGAR_TRANSPORT_2"/>
    <property type="match status" value="1"/>
</dbReference>
<feature type="transmembrane region" description="Helical" evidence="8">
    <location>
        <begin position="345"/>
        <end position="368"/>
    </location>
</feature>
<feature type="domain" description="Major facilitator superfamily (MFS) profile" evidence="9">
    <location>
        <begin position="28"/>
        <end position="486"/>
    </location>
</feature>
<dbReference type="GO" id="GO:0016020">
    <property type="term" value="C:membrane"/>
    <property type="evidence" value="ECO:0007669"/>
    <property type="project" value="UniProtKB-SubCell"/>
</dbReference>
<dbReference type="RefSeq" id="XP_004179444.1">
    <property type="nucleotide sequence ID" value="XM_004179396.1"/>
</dbReference>
<dbReference type="OrthoDB" id="4142200at2759"/>
<organism evidence="10 11">
    <name type="scientific">Henningerozyma blattae (strain ATCC 34711 / CBS 6284 / DSM 70876 / NBRC 10599 / NRRL Y-10934 / UCD 77-7)</name>
    <name type="common">Yeast</name>
    <name type="synonym">Tetrapisispora blattae</name>
    <dbReference type="NCBI Taxonomy" id="1071380"/>
    <lineage>
        <taxon>Eukaryota</taxon>
        <taxon>Fungi</taxon>
        <taxon>Dikarya</taxon>
        <taxon>Ascomycota</taxon>
        <taxon>Saccharomycotina</taxon>
        <taxon>Saccharomycetes</taxon>
        <taxon>Saccharomycetales</taxon>
        <taxon>Saccharomycetaceae</taxon>
        <taxon>Henningerozyma</taxon>
    </lineage>
</organism>
<dbReference type="PROSITE" id="PS50850">
    <property type="entry name" value="MFS"/>
    <property type="match status" value="1"/>
</dbReference>
<evidence type="ECO:0000313" key="10">
    <source>
        <dbReference type="EMBL" id="CCH59925.1"/>
    </source>
</evidence>
<sequence length="649" mass="72188">MFPYSHVLAGSVRSVYTRFPQSHSLLFATCVACLTGFLFGFSIASLTPLLPTNAYRHYFHHPDSTASGGIQAANSAGAVFGSLLSPSVSDALGRKCSLHVSCILWCIGCGIQSGSTGVAMLVVGRVIAGVGIGFGVAAAPMYCVELAPPRVRGTVVGIFQLAVTAGILVLFFIGYGCSFLHSTAVFRVTWALQIVPGIAAFFLIFFIPESPRWLASHRRWDDATQIICRIGETRLLRKRDNRKEQISMQLDELKDYILTDRYAAVFSYRDLFKRKTIMKTIVGFCSQMWQALCGINMIMFYVTYIFQMAGYKGSSLIVASSIECILNFVLTILVLFVLDRIGRRPLLIVGGIFMCIFMFIIMALLVSFSVPAPEGGWEGNPTITIYIPDQHSSAAKTVIAMSYLFVCTFATTWGVGIWIYYNEIFNNTERAKGTAFSVCGNWLCNFAIALFIPSSFKSITWKTYIIFGVFCFVLIIHTFLMFPETNKKTLEEIDLMWDSHIPAWKSTHWKPEVKQIQDPCECTTKQDSPTPPIIEKPQSLHIEKPFETIPHVIYNEPPLAYTNTQDTPINDTLHDTFNDMHIAIPHGSFNNSHLAISHDTFPDMTAHVSPQVSSNDSLLAPITSANRGNITNDAFILSNIKIQQLSTPY</sequence>
<dbReference type="PANTHER" id="PTHR48022">
    <property type="entry name" value="PLASTIDIC GLUCOSE TRANSPORTER 4"/>
    <property type="match status" value="1"/>
</dbReference>
<keyword evidence="11" id="KW-1185">Reference proteome</keyword>
<proteinExistence type="inferred from homology"/>
<dbReference type="InterPro" id="IPR003663">
    <property type="entry name" value="Sugar/inositol_transpt"/>
</dbReference>
<dbReference type="Pfam" id="PF00083">
    <property type="entry name" value="Sugar_tr"/>
    <property type="match status" value="1"/>
</dbReference>
<feature type="transmembrane region" description="Helical" evidence="8">
    <location>
        <begin position="96"/>
        <end position="113"/>
    </location>
</feature>
<comment type="subcellular location">
    <subcellularLocation>
        <location evidence="1">Membrane</location>
        <topology evidence="1">Multi-pass membrane protein</topology>
    </subcellularLocation>
</comment>
<dbReference type="Gene3D" id="1.20.1250.20">
    <property type="entry name" value="MFS general substrate transporter like domains"/>
    <property type="match status" value="1"/>
</dbReference>
<reference evidence="10 11" key="1">
    <citation type="journal article" date="2011" name="Proc. Natl. Acad. Sci. U.S.A.">
        <title>Evolutionary erosion of yeast sex chromosomes by mating-type switching accidents.</title>
        <authorList>
            <person name="Gordon J.L."/>
            <person name="Armisen D."/>
            <person name="Proux-Wera E."/>
            <person name="Oheigeartaigh S.S."/>
            <person name="Byrne K.P."/>
            <person name="Wolfe K.H."/>
        </authorList>
    </citation>
    <scope>NUCLEOTIDE SEQUENCE [LARGE SCALE GENOMIC DNA]</scope>
    <source>
        <strain evidence="11">ATCC 34711 / CBS 6284 / DSM 70876 / NBRC 10599 / NRRL Y-10934 / UCD 77-7</strain>
    </source>
</reference>
<dbReference type="OMA" id="VTCVLVY"/>
<feature type="transmembrane region" description="Helical" evidence="8">
    <location>
        <begin position="155"/>
        <end position="176"/>
    </location>
</feature>
<evidence type="ECO:0000256" key="3">
    <source>
        <dbReference type="ARBA" id="ARBA00022448"/>
    </source>
</evidence>
<feature type="transmembrane region" description="Helical" evidence="8">
    <location>
        <begin position="119"/>
        <end position="143"/>
    </location>
</feature>
<dbReference type="eggNOG" id="KOG0254">
    <property type="taxonomic scope" value="Eukaryota"/>
</dbReference>
<dbReference type="KEGG" id="tbl:TBLA_0C01100"/>
<dbReference type="GO" id="GO:0005351">
    <property type="term" value="F:carbohydrate:proton symporter activity"/>
    <property type="evidence" value="ECO:0007669"/>
    <property type="project" value="TreeGrafter"/>
</dbReference>
<dbReference type="PANTHER" id="PTHR48022:SF7">
    <property type="entry name" value="MAJOR FACILITATOR SUPERFAMILY (MFS) PROFILE DOMAIN-CONTAINING PROTEIN-RELATED"/>
    <property type="match status" value="1"/>
</dbReference>
<keyword evidence="3 7" id="KW-0813">Transport</keyword>
<dbReference type="InterPro" id="IPR020846">
    <property type="entry name" value="MFS_dom"/>
</dbReference>
<keyword evidence="6 8" id="KW-0472">Membrane</keyword>
<dbReference type="HOGENOM" id="CLU_001265_30_12_1"/>
<feature type="transmembrane region" description="Helical" evidence="8">
    <location>
        <begin position="433"/>
        <end position="452"/>
    </location>
</feature>
<dbReference type="InterPro" id="IPR036259">
    <property type="entry name" value="MFS_trans_sf"/>
</dbReference>
<dbReference type="NCBIfam" id="TIGR00879">
    <property type="entry name" value="SP"/>
    <property type="match status" value="1"/>
</dbReference>
<dbReference type="InterPro" id="IPR005829">
    <property type="entry name" value="Sugar_transporter_CS"/>
</dbReference>
<comment type="similarity">
    <text evidence="2 7">Belongs to the major facilitator superfamily. Sugar transporter (TC 2.A.1.1) family.</text>
</comment>
<feature type="transmembrane region" description="Helical" evidence="8">
    <location>
        <begin position="25"/>
        <end position="46"/>
    </location>
</feature>
<dbReference type="PRINTS" id="PR00171">
    <property type="entry name" value="SUGRTRNSPORT"/>
</dbReference>
<evidence type="ECO:0000256" key="4">
    <source>
        <dbReference type="ARBA" id="ARBA00022692"/>
    </source>
</evidence>
<dbReference type="CDD" id="cd17356">
    <property type="entry name" value="MFS_HXT"/>
    <property type="match status" value="1"/>
</dbReference>
<evidence type="ECO:0000256" key="8">
    <source>
        <dbReference type="SAM" id="Phobius"/>
    </source>
</evidence>
<dbReference type="GeneID" id="14494893"/>
<dbReference type="FunFam" id="1.20.1250.20:FF:000026">
    <property type="entry name" value="MFS quinate transporter QutD"/>
    <property type="match status" value="1"/>
</dbReference>
<accession>I2H0M3</accession>